<feature type="compositionally biased region" description="Basic residues" evidence="2">
    <location>
        <begin position="119"/>
        <end position="129"/>
    </location>
</feature>
<dbReference type="Proteomes" id="UP000257144">
    <property type="component" value="Unassembled WGS sequence"/>
</dbReference>
<evidence type="ECO:0000259" key="3">
    <source>
        <dbReference type="PROSITE" id="PS50966"/>
    </source>
</evidence>
<proteinExistence type="predicted"/>
<sequence>MQALTEAYVDSLAPNAAAIKNGWGLVRKNQFQNMHRSPDGTLLFGECKGSGKNPYITSADFSGGQPVFRCSCPSRQFPCKHSLGLLYAYINGSTFTEAPIPGDIAAKREKAAEREEKKKKQTKTPRKTNKAALEKKLKAQLEGLRLLEKQIGQLLAAGIASISPKKLSQLEDTAKQLGNHYLKEAQNELRDFSLLWGKKLSEERLYQMAYEKLILLHSLCKKGSVHLERRLEDENLTPDTASSIEEWLGHTWQLAELKELGLVRQDARLAQLSFSSIRHDARKEFIDEGIWIDLAGGGLFCTKNYRPFKALKHVKEEDSIMEMLCTNELFIYPGEGIRRVRWNEYSFQGKPDLAMVKGFARENVADVIKEVKNLLKQPLADKHPVAFVAYERVGLADGDWLLEDRQGQRLSLVEGPDEGPNNSLDLLKLLPEKYTRNGAMLVRFYSDLLTGRLGAQPLAVITEDRHIRLVG</sequence>
<evidence type="ECO:0000256" key="2">
    <source>
        <dbReference type="SAM" id="MobiDB-lite"/>
    </source>
</evidence>
<keyword evidence="1" id="KW-0863">Zinc-finger</keyword>
<feature type="domain" description="SWIM-type" evidence="3">
    <location>
        <begin position="55"/>
        <end position="90"/>
    </location>
</feature>
<evidence type="ECO:0000313" key="5">
    <source>
        <dbReference type="Proteomes" id="UP000257144"/>
    </source>
</evidence>
<dbReference type="InterPro" id="IPR007527">
    <property type="entry name" value="Znf_SWIM"/>
</dbReference>
<dbReference type="EMBL" id="QNQT01000001">
    <property type="protein sequence ID" value="RDU38311.1"/>
    <property type="molecule type" value="Genomic_DNA"/>
</dbReference>
<dbReference type="OrthoDB" id="9816340at2"/>
<dbReference type="RefSeq" id="WP_115450234.1">
    <property type="nucleotide sequence ID" value="NZ_QNQT01000001.1"/>
</dbReference>
<gene>
    <name evidence="4" type="ORF">DRW41_01720</name>
</gene>
<keyword evidence="5" id="KW-1185">Reference proteome</keyword>
<dbReference type="AlphaFoldDB" id="A0A3D8GVX1"/>
<accession>A0A3D8GVX1</accession>
<evidence type="ECO:0000313" key="4">
    <source>
        <dbReference type="EMBL" id="RDU38311.1"/>
    </source>
</evidence>
<feature type="compositionally biased region" description="Basic and acidic residues" evidence="2">
    <location>
        <begin position="107"/>
        <end position="118"/>
    </location>
</feature>
<name>A0A3D8GVX1_9BACI</name>
<dbReference type="Pfam" id="PF04434">
    <property type="entry name" value="SWIM"/>
    <property type="match status" value="1"/>
</dbReference>
<reference evidence="4 5" key="1">
    <citation type="submission" date="2018-07" db="EMBL/GenBank/DDBJ databases">
        <title>Bacillus sp. YLB-04 draft genome sequence.</title>
        <authorList>
            <person name="Yu L."/>
            <person name="Tang X."/>
        </authorList>
    </citation>
    <scope>NUCLEOTIDE SEQUENCE [LARGE SCALE GENOMIC DNA]</scope>
    <source>
        <strain evidence="4 5">YLB-04</strain>
    </source>
</reference>
<dbReference type="PROSITE" id="PS50966">
    <property type="entry name" value="ZF_SWIM"/>
    <property type="match status" value="1"/>
</dbReference>
<keyword evidence="1" id="KW-0479">Metal-binding</keyword>
<comment type="caution">
    <text evidence="4">The sequence shown here is derived from an EMBL/GenBank/DDBJ whole genome shotgun (WGS) entry which is preliminary data.</text>
</comment>
<organism evidence="4 5">
    <name type="scientific">Neobacillus piezotolerans</name>
    <dbReference type="NCBI Taxonomy" id="2259171"/>
    <lineage>
        <taxon>Bacteria</taxon>
        <taxon>Bacillati</taxon>
        <taxon>Bacillota</taxon>
        <taxon>Bacilli</taxon>
        <taxon>Bacillales</taxon>
        <taxon>Bacillaceae</taxon>
        <taxon>Neobacillus</taxon>
    </lineage>
</organism>
<keyword evidence="1" id="KW-0862">Zinc</keyword>
<protein>
    <submittedName>
        <fullName evidence="4">SWIM zinc finger family protein</fullName>
    </submittedName>
</protein>
<evidence type="ECO:0000256" key="1">
    <source>
        <dbReference type="PROSITE-ProRule" id="PRU00325"/>
    </source>
</evidence>
<dbReference type="GO" id="GO:0008270">
    <property type="term" value="F:zinc ion binding"/>
    <property type="evidence" value="ECO:0007669"/>
    <property type="project" value="UniProtKB-KW"/>
</dbReference>
<feature type="region of interest" description="Disordered" evidence="2">
    <location>
        <begin position="107"/>
        <end position="131"/>
    </location>
</feature>